<dbReference type="EMBL" id="PVEM01000004">
    <property type="protein sequence ID" value="PTD09030.1"/>
    <property type="molecule type" value="Genomic_DNA"/>
</dbReference>
<evidence type="ECO:0000313" key="3">
    <source>
        <dbReference type="Proteomes" id="UP000241587"/>
    </source>
</evidence>
<dbReference type="Proteomes" id="UP000241587">
    <property type="component" value="Unassembled WGS sequence"/>
</dbReference>
<gene>
    <name evidence="1" type="ORF">FCULG_00010939</name>
    <name evidence="2" type="ORF">HYE67_004870</name>
</gene>
<name>A0A2T4GZQ0_FUSCU</name>
<protein>
    <submittedName>
        <fullName evidence="1">Uncharacterized protein</fullName>
    </submittedName>
</protein>
<organism evidence="1 3">
    <name type="scientific">Fusarium culmorum</name>
    <dbReference type="NCBI Taxonomy" id="5516"/>
    <lineage>
        <taxon>Eukaryota</taxon>
        <taxon>Fungi</taxon>
        <taxon>Dikarya</taxon>
        <taxon>Ascomycota</taxon>
        <taxon>Pezizomycotina</taxon>
        <taxon>Sordariomycetes</taxon>
        <taxon>Hypocreomycetidae</taxon>
        <taxon>Hypocreales</taxon>
        <taxon>Nectriaceae</taxon>
        <taxon>Fusarium</taxon>
    </lineage>
</organism>
<sequence length="105" mass="11527">MLFIINIYIYNNSTLQTKPTSFPLSHTNFTMDFVKNAMGGGNKDGATNSNAGGAQKEDYVDKAFSAINNKAGTNISRDNQEKITDFGRSAYEKQTGSKVDPKYSN</sequence>
<evidence type="ECO:0000313" key="1">
    <source>
        <dbReference type="EMBL" id="PTD09030.1"/>
    </source>
</evidence>
<dbReference type="OMA" id="TGNKVDP"/>
<keyword evidence="3" id="KW-1185">Reference proteome</keyword>
<reference evidence="1 3" key="1">
    <citation type="submission" date="2018-02" db="EMBL/GenBank/DDBJ databases">
        <title>Fusarium culmorum secondary metabolites in fungal-bacterial-plant interactions.</title>
        <authorList>
            <person name="Schmidt R."/>
        </authorList>
    </citation>
    <scope>NUCLEOTIDE SEQUENCE [LARGE SCALE GENOMIC DNA]</scope>
    <source>
        <strain evidence="1 3">PV</strain>
    </source>
</reference>
<proteinExistence type="predicted"/>
<dbReference type="Proteomes" id="UP000663297">
    <property type="component" value="Chromosome 2"/>
</dbReference>
<dbReference type="AlphaFoldDB" id="A0A2T4GZQ0"/>
<dbReference type="OrthoDB" id="3050608at2759"/>
<dbReference type="EMBL" id="CP064748">
    <property type="protein sequence ID" value="QPC62639.1"/>
    <property type="molecule type" value="Genomic_DNA"/>
</dbReference>
<accession>A0A2T4GZQ0</accession>
<evidence type="ECO:0000313" key="2">
    <source>
        <dbReference type="EMBL" id="QPC62639.1"/>
    </source>
</evidence>
<reference evidence="2" key="2">
    <citation type="submission" date="2020-11" db="EMBL/GenBank/DDBJ databases">
        <title>The chromosome-scale genome resource for two endophytic Fusarium species: F. culmorum and F. pseudograminearum.</title>
        <authorList>
            <person name="Yuan Z."/>
        </authorList>
    </citation>
    <scope>NUCLEOTIDE SEQUENCE</scope>
    <source>
        <strain evidence="2">Class2-1B</strain>
    </source>
</reference>